<reference evidence="2 3" key="1">
    <citation type="submission" date="2018-04" db="EMBL/GenBank/DDBJ databases">
        <authorList>
            <person name="Vogel A."/>
        </authorList>
    </citation>
    <scope>NUCLEOTIDE SEQUENCE [LARGE SCALE GENOMIC DNA]</scope>
</reference>
<name>A0A484L2X6_9ASTE</name>
<dbReference type="EMBL" id="OOIL02000923">
    <property type="protein sequence ID" value="VFQ70673.1"/>
    <property type="molecule type" value="Genomic_DNA"/>
</dbReference>
<gene>
    <name evidence="2" type="ORF">CCAM_LOCUS12449</name>
</gene>
<feature type="compositionally biased region" description="Basic and acidic residues" evidence="1">
    <location>
        <begin position="121"/>
        <end position="162"/>
    </location>
</feature>
<feature type="compositionally biased region" description="Basic and acidic residues" evidence="1">
    <location>
        <begin position="38"/>
        <end position="57"/>
    </location>
</feature>
<evidence type="ECO:0000313" key="2">
    <source>
        <dbReference type="EMBL" id="VFQ70673.1"/>
    </source>
</evidence>
<dbReference type="AlphaFoldDB" id="A0A484L2X6"/>
<protein>
    <submittedName>
        <fullName evidence="2">Uncharacterized protein</fullName>
    </submittedName>
</protein>
<feature type="region of interest" description="Disordered" evidence="1">
    <location>
        <begin position="1"/>
        <end position="63"/>
    </location>
</feature>
<accession>A0A484L2X6</accession>
<organism evidence="2 3">
    <name type="scientific">Cuscuta campestris</name>
    <dbReference type="NCBI Taxonomy" id="132261"/>
    <lineage>
        <taxon>Eukaryota</taxon>
        <taxon>Viridiplantae</taxon>
        <taxon>Streptophyta</taxon>
        <taxon>Embryophyta</taxon>
        <taxon>Tracheophyta</taxon>
        <taxon>Spermatophyta</taxon>
        <taxon>Magnoliopsida</taxon>
        <taxon>eudicotyledons</taxon>
        <taxon>Gunneridae</taxon>
        <taxon>Pentapetalae</taxon>
        <taxon>asterids</taxon>
        <taxon>lamiids</taxon>
        <taxon>Solanales</taxon>
        <taxon>Convolvulaceae</taxon>
        <taxon>Cuscuteae</taxon>
        <taxon>Cuscuta</taxon>
        <taxon>Cuscuta subgen. Grammica</taxon>
        <taxon>Cuscuta sect. Cleistogrammica</taxon>
    </lineage>
</organism>
<feature type="region of interest" description="Disordered" evidence="1">
    <location>
        <begin position="92"/>
        <end position="162"/>
    </location>
</feature>
<keyword evidence="3" id="KW-1185">Reference proteome</keyword>
<dbReference type="Proteomes" id="UP000595140">
    <property type="component" value="Unassembled WGS sequence"/>
</dbReference>
<proteinExistence type="predicted"/>
<evidence type="ECO:0000256" key="1">
    <source>
        <dbReference type="SAM" id="MobiDB-lite"/>
    </source>
</evidence>
<evidence type="ECO:0000313" key="3">
    <source>
        <dbReference type="Proteomes" id="UP000595140"/>
    </source>
</evidence>
<sequence>MELKRELTKTTPGLAASAYDVGRLESPALGKKPSLVVVEHRHPPPHRAEIEGKHDSSRGGTQSSKATTFFWALTSDSKIPIFFRKFQIRTTDRGVRGSRSSRRRGSRGSFHFRTGYQLPEEENKTMETGKKGFGERKENKEERFSKTKTERVQLPEKKGTKL</sequence>